<evidence type="ECO:0000256" key="1">
    <source>
        <dbReference type="ARBA" id="ARBA00022605"/>
    </source>
</evidence>
<dbReference type="GO" id="GO:0008652">
    <property type="term" value="P:amino acid biosynthetic process"/>
    <property type="evidence" value="ECO:0007669"/>
    <property type="project" value="UniProtKB-KW"/>
</dbReference>
<feature type="domain" description="3-dehydroquinate synthase C-terminal" evidence="3">
    <location>
        <begin position="13"/>
        <end position="183"/>
    </location>
</feature>
<name>A0A917CVU9_9BACL</name>
<dbReference type="PANTHER" id="PTHR33563:SF1">
    <property type="entry name" value="3-DEHYDROQUINATE SYNTHASE"/>
    <property type="match status" value="1"/>
</dbReference>
<dbReference type="InterPro" id="IPR002812">
    <property type="entry name" value="DHQS"/>
</dbReference>
<keyword evidence="5" id="KW-1185">Reference proteome</keyword>
<dbReference type="GO" id="GO:0009073">
    <property type="term" value="P:aromatic amino acid family biosynthetic process"/>
    <property type="evidence" value="ECO:0007669"/>
    <property type="project" value="UniProtKB-KW"/>
</dbReference>
<comment type="caution">
    <text evidence="4">The sequence shown here is derived from an EMBL/GenBank/DDBJ whole genome shotgun (WGS) entry which is preliminary data.</text>
</comment>
<dbReference type="AlphaFoldDB" id="A0A917CVU9"/>
<dbReference type="RefSeq" id="WP_188530752.1">
    <property type="nucleotide sequence ID" value="NZ_BMGR01000005.1"/>
</dbReference>
<dbReference type="EMBL" id="BMGR01000005">
    <property type="protein sequence ID" value="GGG01467.1"/>
    <property type="molecule type" value="Genomic_DNA"/>
</dbReference>
<dbReference type="PANTHER" id="PTHR33563">
    <property type="match status" value="1"/>
</dbReference>
<keyword evidence="2" id="KW-0057">Aromatic amino acid biosynthesis</keyword>
<evidence type="ECO:0000256" key="2">
    <source>
        <dbReference type="ARBA" id="ARBA00023141"/>
    </source>
</evidence>
<proteinExistence type="predicted"/>
<reference evidence="4" key="1">
    <citation type="journal article" date="2014" name="Int. J. Syst. Evol. Microbiol.">
        <title>Complete genome sequence of Corynebacterium casei LMG S-19264T (=DSM 44701T), isolated from a smear-ripened cheese.</title>
        <authorList>
            <consortium name="US DOE Joint Genome Institute (JGI-PGF)"/>
            <person name="Walter F."/>
            <person name="Albersmeier A."/>
            <person name="Kalinowski J."/>
            <person name="Ruckert C."/>
        </authorList>
    </citation>
    <scope>NUCLEOTIDE SEQUENCE</scope>
    <source>
        <strain evidence="4">CGMCC 1.12987</strain>
    </source>
</reference>
<gene>
    <name evidence="4" type="ORF">GCM10010916_18260</name>
</gene>
<dbReference type="Proteomes" id="UP000644756">
    <property type="component" value="Unassembled WGS sequence"/>
</dbReference>
<evidence type="ECO:0000259" key="3">
    <source>
        <dbReference type="Pfam" id="PF26558"/>
    </source>
</evidence>
<dbReference type="GO" id="GO:0016491">
    <property type="term" value="F:oxidoreductase activity"/>
    <property type="evidence" value="ECO:0007669"/>
    <property type="project" value="InterPro"/>
</dbReference>
<evidence type="ECO:0000313" key="4">
    <source>
        <dbReference type="EMBL" id="GGG01467.1"/>
    </source>
</evidence>
<sequence>METLESEHSVYGTIHSVEPLGEGMRVCVDMIDFLQSDEGVLVGNTGHGYVLVLAETRATETYPSRPFRINCGAVHQYMKQGERTSYLSELVPGAMIEVYSPRGSRQVALGRIKIEKRSFVRVEIRVEDKLISASLQNSESVHVWTEAGEAKPVTRLQSGDRVLCLMDEPGRHLGMKVTGETIEL</sequence>
<reference evidence="4" key="2">
    <citation type="submission" date="2020-09" db="EMBL/GenBank/DDBJ databases">
        <authorList>
            <person name="Sun Q."/>
            <person name="Zhou Y."/>
        </authorList>
    </citation>
    <scope>NUCLEOTIDE SEQUENCE</scope>
    <source>
        <strain evidence="4">CGMCC 1.12987</strain>
    </source>
</reference>
<accession>A0A917CVU9</accession>
<keyword evidence="1" id="KW-0028">Amino-acid biosynthesis</keyword>
<organism evidence="4 5">
    <name type="scientific">Paenibacillus abyssi</name>
    <dbReference type="NCBI Taxonomy" id="1340531"/>
    <lineage>
        <taxon>Bacteria</taxon>
        <taxon>Bacillati</taxon>
        <taxon>Bacillota</taxon>
        <taxon>Bacilli</taxon>
        <taxon>Bacillales</taxon>
        <taxon>Paenibacillaceae</taxon>
        <taxon>Paenibacillus</taxon>
    </lineage>
</organism>
<dbReference type="InterPro" id="IPR056179">
    <property type="entry name" value="DHQS_C"/>
</dbReference>
<dbReference type="Pfam" id="PF26558">
    <property type="entry name" value="DHQS_2nd"/>
    <property type="match status" value="1"/>
</dbReference>
<evidence type="ECO:0000313" key="5">
    <source>
        <dbReference type="Proteomes" id="UP000644756"/>
    </source>
</evidence>
<protein>
    <recommendedName>
        <fullName evidence="3">3-dehydroquinate synthase C-terminal domain-containing protein</fullName>
    </recommendedName>
</protein>
<dbReference type="GO" id="GO:0003856">
    <property type="term" value="F:3-dehydroquinate synthase activity"/>
    <property type="evidence" value="ECO:0007669"/>
    <property type="project" value="InterPro"/>
</dbReference>